<feature type="region of interest" description="Disordered" evidence="1">
    <location>
        <begin position="113"/>
        <end position="140"/>
    </location>
</feature>
<comment type="caution">
    <text evidence="2">The sequence shown here is derived from an EMBL/GenBank/DDBJ whole genome shotgun (WGS) entry which is preliminary data.</text>
</comment>
<accession>A0AAD2FGT6</accession>
<organism evidence="2 3">
    <name type="scientific">Cylindrotheca closterium</name>
    <dbReference type="NCBI Taxonomy" id="2856"/>
    <lineage>
        <taxon>Eukaryota</taxon>
        <taxon>Sar</taxon>
        <taxon>Stramenopiles</taxon>
        <taxon>Ochrophyta</taxon>
        <taxon>Bacillariophyta</taxon>
        <taxon>Bacillariophyceae</taxon>
        <taxon>Bacillariophycidae</taxon>
        <taxon>Bacillariales</taxon>
        <taxon>Bacillariaceae</taxon>
        <taxon>Cylindrotheca</taxon>
    </lineage>
</organism>
<keyword evidence="3" id="KW-1185">Reference proteome</keyword>
<feature type="compositionally biased region" description="Basic and acidic residues" evidence="1">
    <location>
        <begin position="77"/>
        <end position="88"/>
    </location>
</feature>
<gene>
    <name evidence="2" type="ORF">CYCCA115_LOCUS6579</name>
</gene>
<evidence type="ECO:0000256" key="1">
    <source>
        <dbReference type="SAM" id="MobiDB-lite"/>
    </source>
</evidence>
<sequence>MTNGALTTETIQNIIKAVEHALDYDAGDALALWSDLRKGAEALCMSNTPVDTPMKSPQSQVPAMESQKPPDTFSSCSEDKRKSSSKKDVVKRRLFPSAKNIPSRLGVLVDLSCPDNNSKSSSDEDVVNKRLLPRAKNIPS</sequence>
<feature type="compositionally biased region" description="Polar residues" evidence="1">
    <location>
        <begin position="46"/>
        <end position="61"/>
    </location>
</feature>
<protein>
    <submittedName>
        <fullName evidence="2">Uncharacterized protein</fullName>
    </submittedName>
</protein>
<dbReference type="EMBL" id="CAKOGP040000791">
    <property type="protein sequence ID" value="CAJ1939414.1"/>
    <property type="molecule type" value="Genomic_DNA"/>
</dbReference>
<reference evidence="2" key="1">
    <citation type="submission" date="2023-08" db="EMBL/GenBank/DDBJ databases">
        <authorList>
            <person name="Audoor S."/>
            <person name="Bilcke G."/>
        </authorList>
    </citation>
    <scope>NUCLEOTIDE SEQUENCE</scope>
</reference>
<evidence type="ECO:0000313" key="2">
    <source>
        <dbReference type="EMBL" id="CAJ1939414.1"/>
    </source>
</evidence>
<dbReference type="AlphaFoldDB" id="A0AAD2FGT6"/>
<dbReference type="Proteomes" id="UP001295423">
    <property type="component" value="Unassembled WGS sequence"/>
</dbReference>
<name>A0AAD2FGT6_9STRA</name>
<evidence type="ECO:0000313" key="3">
    <source>
        <dbReference type="Proteomes" id="UP001295423"/>
    </source>
</evidence>
<feature type="region of interest" description="Disordered" evidence="1">
    <location>
        <begin position="46"/>
        <end position="95"/>
    </location>
</feature>
<proteinExistence type="predicted"/>